<dbReference type="FunFam" id="3.50.50.60:FF:000129">
    <property type="entry name" value="Kynurenine 3-monooxygenase"/>
    <property type="match status" value="1"/>
</dbReference>
<evidence type="ECO:0000313" key="13">
    <source>
        <dbReference type="EMBL" id="MDE50328.1"/>
    </source>
</evidence>
<dbReference type="GO" id="GO:0070189">
    <property type="term" value="P:kynurenine metabolic process"/>
    <property type="evidence" value="ECO:0007669"/>
    <property type="project" value="TreeGrafter"/>
</dbReference>
<dbReference type="EC" id="1.14.13.9" evidence="10"/>
<evidence type="ECO:0000313" key="12">
    <source>
        <dbReference type="EMBL" id="MDE45353.1"/>
    </source>
</evidence>
<dbReference type="GO" id="GO:0005741">
    <property type="term" value="C:mitochondrial outer membrane"/>
    <property type="evidence" value="ECO:0007669"/>
    <property type="project" value="TreeGrafter"/>
</dbReference>
<comment type="pathway">
    <text evidence="10">Cofactor biosynthesis; NAD(+) biosynthesis; quinolinate from L-kynurenine: step 1/3.</text>
</comment>
<evidence type="ECO:0000256" key="9">
    <source>
        <dbReference type="ARBA" id="ARBA00047818"/>
    </source>
</evidence>
<proteinExistence type="inferred from homology"/>
<dbReference type="AlphaFoldDB" id="A0A6G1SIU7"/>
<dbReference type="InterPro" id="IPR036188">
    <property type="entry name" value="FAD/NAD-bd_sf"/>
</dbReference>
<evidence type="ECO:0000259" key="11">
    <source>
        <dbReference type="Pfam" id="PF01494"/>
    </source>
</evidence>
<comment type="subcellular location">
    <subcellularLocation>
        <location evidence="10">Mitochondrion</location>
    </subcellularLocation>
    <subcellularLocation>
        <location evidence="10">Membrane</location>
        <topology evidence="10">Multi-pass membrane protein</topology>
    </subcellularLocation>
</comment>
<accession>A0A6G1SIU7</accession>
<evidence type="ECO:0000256" key="1">
    <source>
        <dbReference type="ARBA" id="ARBA00001974"/>
    </source>
</evidence>
<organism evidence="13">
    <name type="scientific">Aceria tosichella</name>
    <name type="common">wheat curl mite</name>
    <dbReference type="NCBI Taxonomy" id="561515"/>
    <lineage>
        <taxon>Eukaryota</taxon>
        <taxon>Metazoa</taxon>
        <taxon>Ecdysozoa</taxon>
        <taxon>Arthropoda</taxon>
        <taxon>Chelicerata</taxon>
        <taxon>Arachnida</taxon>
        <taxon>Acari</taxon>
        <taxon>Acariformes</taxon>
        <taxon>Trombidiformes</taxon>
        <taxon>Prostigmata</taxon>
        <taxon>Eupodina</taxon>
        <taxon>Eriophyoidea</taxon>
        <taxon>Eriophyidae</taxon>
        <taxon>Eriophyinae</taxon>
        <taxon>Aceriini</taxon>
        <taxon>Aceria</taxon>
    </lineage>
</organism>
<dbReference type="InterPro" id="IPR027545">
    <property type="entry name" value="Kynurenine_monooxygenase"/>
</dbReference>
<dbReference type="EMBL" id="GGYP01000582">
    <property type="protein sequence ID" value="MDE45353.1"/>
    <property type="molecule type" value="Transcribed_RNA"/>
</dbReference>
<evidence type="ECO:0000256" key="8">
    <source>
        <dbReference type="ARBA" id="ARBA00023128"/>
    </source>
</evidence>
<comment type="catalytic activity">
    <reaction evidence="9 10">
        <text>L-kynurenine + NADPH + O2 + H(+) = 3-hydroxy-L-kynurenine + NADP(+) + H2O</text>
        <dbReference type="Rhea" id="RHEA:20545"/>
        <dbReference type="ChEBI" id="CHEBI:15377"/>
        <dbReference type="ChEBI" id="CHEBI:15378"/>
        <dbReference type="ChEBI" id="CHEBI:15379"/>
        <dbReference type="ChEBI" id="CHEBI:57783"/>
        <dbReference type="ChEBI" id="CHEBI:57959"/>
        <dbReference type="ChEBI" id="CHEBI:58125"/>
        <dbReference type="ChEBI" id="CHEBI:58349"/>
        <dbReference type="EC" id="1.14.13.9"/>
    </reaction>
</comment>
<dbReference type="PANTHER" id="PTHR46028:SF2">
    <property type="entry name" value="KYNURENINE 3-MONOOXYGENASE"/>
    <property type="match status" value="1"/>
</dbReference>
<dbReference type="GO" id="GO:0071949">
    <property type="term" value="F:FAD binding"/>
    <property type="evidence" value="ECO:0007669"/>
    <property type="project" value="InterPro"/>
</dbReference>
<comment type="cofactor">
    <cofactor evidence="1 10">
        <name>FAD</name>
        <dbReference type="ChEBI" id="CHEBI:57692"/>
    </cofactor>
</comment>
<keyword evidence="10" id="KW-0472">Membrane</keyword>
<protein>
    <recommendedName>
        <fullName evidence="10">Kynurenine 3-monooxygenase</fullName>
        <ecNumber evidence="10">1.14.13.9</ecNumber>
    </recommendedName>
    <alternativeName>
        <fullName evidence="10">Kynurenine 3-hydroxylase</fullName>
    </alternativeName>
</protein>
<dbReference type="GO" id="GO:0006569">
    <property type="term" value="P:L-tryptophan catabolic process"/>
    <property type="evidence" value="ECO:0007669"/>
    <property type="project" value="UniProtKB-UniRule"/>
</dbReference>
<evidence type="ECO:0000256" key="5">
    <source>
        <dbReference type="ARBA" id="ARBA00022857"/>
    </source>
</evidence>
<sequence length="477" mass="54229">MSSSDFRVGIVGAGLVGALEACLLAKRGFKVTLFEARHDGRTEQNFYGRSINLAISHRGISALERLGFENVVQECAIPMKARMIHNNNGTLNPIPYDPDGRCINSIERSMLNNFLLNKAQHELGVELKFEHKLVDMNADQGELVFRLVEGRGEDGRVKLSQHLVSYQFDLILACDGARSSVRSLLARQAQMEFSQAFIEHGYLELRIDPNEDGSYQMAPNYLHIWPRGQYMMIALPNTDASFTCTLFMPYSILDRLKDPKEGLRFFESNFPDSIRLIGAERIATTLAQVRPSSLISIKCKPYYYKNKVALLGDAAHAMVPFYGQGMNCGFEDCLVFDELLDEYLTGGGGGDSSNVDKDAIGRVLEEYSRRRCPNGHSMCELAMYNYIEMRDLVNSWSFIMRKHLDNLLYRFFPARWVPLYTMVTFSRTPIHECVKRREEQDKVLAKVFRFGTLPLLLGVITIAWKQNFNGFCGLLRK</sequence>
<dbReference type="UniPathway" id="UPA00253">
    <property type="reaction ID" value="UER00328"/>
</dbReference>
<keyword evidence="5 10" id="KW-0521">NADP</keyword>
<dbReference type="PRINTS" id="PR00420">
    <property type="entry name" value="RNGMNOXGNASE"/>
</dbReference>
<name>A0A6G1SIU7_9ACAR</name>
<evidence type="ECO:0000256" key="7">
    <source>
        <dbReference type="ARBA" id="ARBA00023033"/>
    </source>
</evidence>
<evidence type="ECO:0000256" key="6">
    <source>
        <dbReference type="ARBA" id="ARBA00023002"/>
    </source>
</evidence>
<feature type="domain" description="FAD-binding" evidence="11">
    <location>
        <begin position="7"/>
        <end position="349"/>
    </location>
</feature>
<dbReference type="EMBL" id="GGYP01005557">
    <property type="protein sequence ID" value="MDE50328.1"/>
    <property type="molecule type" value="Transcribed_RNA"/>
</dbReference>
<keyword evidence="7 10" id="KW-0503">Monooxygenase</keyword>
<reference evidence="13" key="1">
    <citation type="submission" date="2018-10" db="EMBL/GenBank/DDBJ databases">
        <title>Transcriptome assembly of Aceria tosichella (Wheat curl mite) Type 2.</title>
        <authorList>
            <person name="Scully E.D."/>
            <person name="Geib S.M."/>
            <person name="Palmer N.A."/>
            <person name="Gupta A.K."/>
            <person name="Sarath G."/>
            <person name="Tatineni S."/>
        </authorList>
    </citation>
    <scope>NUCLEOTIDE SEQUENCE</scope>
    <source>
        <strain evidence="13">LincolnNE</strain>
    </source>
</reference>
<keyword evidence="2 10" id="KW-0285">Flavoprotein</keyword>
<evidence type="ECO:0000256" key="10">
    <source>
        <dbReference type="HAMAP-Rule" id="MF_03018"/>
    </source>
</evidence>
<evidence type="ECO:0000256" key="3">
    <source>
        <dbReference type="ARBA" id="ARBA00022642"/>
    </source>
</evidence>
<dbReference type="PANTHER" id="PTHR46028">
    <property type="entry name" value="KYNURENINE 3-MONOOXYGENASE"/>
    <property type="match status" value="1"/>
</dbReference>
<dbReference type="GO" id="GO:0004502">
    <property type="term" value="F:kynurenine 3-monooxygenase activity"/>
    <property type="evidence" value="ECO:0007669"/>
    <property type="project" value="UniProtKB-UniRule"/>
</dbReference>
<keyword evidence="8 10" id="KW-0496">Mitochondrion</keyword>
<keyword evidence="4 10" id="KW-0274">FAD</keyword>
<dbReference type="GO" id="GO:0019805">
    <property type="term" value="P:quinolinate biosynthetic process"/>
    <property type="evidence" value="ECO:0007669"/>
    <property type="project" value="UniProtKB-UniRule"/>
</dbReference>
<dbReference type="InterPro" id="IPR002938">
    <property type="entry name" value="FAD-bd"/>
</dbReference>
<evidence type="ECO:0000256" key="2">
    <source>
        <dbReference type="ARBA" id="ARBA00022630"/>
    </source>
</evidence>
<dbReference type="Pfam" id="PF01494">
    <property type="entry name" value="FAD_binding_3"/>
    <property type="match status" value="1"/>
</dbReference>
<keyword evidence="6 10" id="KW-0560">Oxidoreductase</keyword>
<comment type="function">
    <text evidence="10">Catalyzes the hydroxylation of L-kynurenine (L-Kyn) to form 3-hydroxy-L-kynurenine (L-3OHKyn). Required for synthesis of quinolinic acid.</text>
</comment>
<gene>
    <name evidence="13" type="primary">kmo_1</name>
    <name evidence="12" type="synonym">kmo_0</name>
    <name evidence="13" type="ORF">g.19190</name>
    <name evidence="12" type="ORF">g.19191</name>
</gene>
<dbReference type="SUPFAM" id="SSF51905">
    <property type="entry name" value="FAD/NAD(P)-binding domain"/>
    <property type="match status" value="1"/>
</dbReference>
<dbReference type="HAMAP" id="MF_01971">
    <property type="entry name" value="Kynurenine_monooxygenase"/>
    <property type="match status" value="1"/>
</dbReference>
<dbReference type="GO" id="GO:0043420">
    <property type="term" value="P:anthranilate metabolic process"/>
    <property type="evidence" value="ECO:0007669"/>
    <property type="project" value="UniProtKB-UniRule"/>
</dbReference>
<dbReference type="Gene3D" id="3.50.50.60">
    <property type="entry name" value="FAD/NAD(P)-binding domain"/>
    <property type="match status" value="1"/>
</dbReference>
<evidence type="ECO:0000256" key="4">
    <source>
        <dbReference type="ARBA" id="ARBA00022827"/>
    </source>
</evidence>
<keyword evidence="3 10" id="KW-0662">Pyridine nucleotide biosynthesis</keyword>
<comment type="similarity">
    <text evidence="10">Belongs to the aromatic-ring hydroxylase family. KMO subfamily.</text>
</comment>
<dbReference type="GO" id="GO:0034354">
    <property type="term" value="P:'de novo' NAD+ biosynthetic process from L-tryptophan"/>
    <property type="evidence" value="ECO:0007669"/>
    <property type="project" value="UniProtKB-UniRule"/>
</dbReference>